<dbReference type="AlphaFoldDB" id="D7GDY8"/>
<keyword evidence="3" id="KW-1185">Reference proteome</keyword>
<feature type="compositionally biased region" description="Polar residues" evidence="1">
    <location>
        <begin position="72"/>
        <end position="83"/>
    </location>
</feature>
<dbReference type="EMBL" id="FN806773">
    <property type="protein sequence ID" value="CBL56749.1"/>
    <property type="molecule type" value="Genomic_DNA"/>
</dbReference>
<sequence length="190" mass="20590">MAIHAATYSNNRANRFRNSNPTIRVAPHSAALRLWAKTPASWVATACITQNSTAATAEPRNTDRHDEWVCGSTRNMQMNSAQPPSRDADNEMSRNSPAEILNSPRWARPNSSLPHPVNTVLAASSTPTSTMRPNSSSALTATSTKKKCLSSVMSNSGRHMARMALFTLPIHPAPAHNATTMAISPTVCQW</sequence>
<dbReference type="KEGG" id="pfr:PFREUD_12290"/>
<evidence type="ECO:0000313" key="3">
    <source>
        <dbReference type="Proteomes" id="UP000000936"/>
    </source>
</evidence>
<gene>
    <name evidence="2" type="ordered locus">PFREUD_12290</name>
</gene>
<feature type="region of interest" description="Disordered" evidence="1">
    <location>
        <begin position="72"/>
        <end position="96"/>
    </location>
</feature>
<feature type="compositionally biased region" description="Polar residues" evidence="1">
    <location>
        <begin position="124"/>
        <end position="134"/>
    </location>
</feature>
<evidence type="ECO:0000313" key="2">
    <source>
        <dbReference type="EMBL" id="CBL56749.1"/>
    </source>
</evidence>
<reference evidence="2 3" key="1">
    <citation type="journal article" date="2010" name="PLoS ONE">
        <title>The complete genome of Propionibacterium freudenreichii CIRM-BIA1, a hardy actinobacterium with food and probiotic applications.</title>
        <authorList>
            <person name="Falentin H."/>
            <person name="Deutsch S.M."/>
            <person name="Jan G."/>
            <person name="Loux V."/>
            <person name="Thierry A."/>
            <person name="Parayre S."/>
            <person name="Maillard M.B."/>
            <person name="Dherbecourt J."/>
            <person name="Cousin F.J."/>
            <person name="Jardin J."/>
            <person name="Siguier P."/>
            <person name="Couloux A."/>
            <person name="Barbe V."/>
            <person name="Vacherie B."/>
            <person name="Wincker P."/>
            <person name="Gibrat J.F."/>
            <person name="Gaillardin C."/>
            <person name="Lortal S."/>
        </authorList>
    </citation>
    <scope>NUCLEOTIDE SEQUENCE [LARGE SCALE GENOMIC DNA]</scope>
    <source>
        <strain evidence="3">ATCC 9614 / DSM 4902 / CIP 103027 / NCIMB 8099 / CIRM-BIA1</strain>
    </source>
</reference>
<feature type="region of interest" description="Disordered" evidence="1">
    <location>
        <begin position="124"/>
        <end position="146"/>
    </location>
</feature>
<protein>
    <submittedName>
        <fullName evidence="2">Uncharacterized protein</fullName>
    </submittedName>
</protein>
<dbReference type="Proteomes" id="UP000000936">
    <property type="component" value="Chromosome"/>
</dbReference>
<evidence type="ECO:0000256" key="1">
    <source>
        <dbReference type="SAM" id="MobiDB-lite"/>
    </source>
</evidence>
<proteinExistence type="predicted"/>
<name>D7GDY8_PROFC</name>
<dbReference type="HOGENOM" id="CLU_1426850_0_0_11"/>
<organism evidence="2 3">
    <name type="scientific">Propionibacterium freudenreichii subsp. shermanii (strain ATCC 9614 / DSM 4902 / CIP 103027 / NCIMB 8099 / CIRM-BIA1)</name>
    <dbReference type="NCBI Taxonomy" id="754252"/>
    <lineage>
        <taxon>Bacteria</taxon>
        <taxon>Bacillati</taxon>
        <taxon>Actinomycetota</taxon>
        <taxon>Actinomycetes</taxon>
        <taxon>Propionibacteriales</taxon>
        <taxon>Propionibacteriaceae</taxon>
        <taxon>Propionibacterium</taxon>
    </lineage>
</organism>
<accession>D7GDY8</accession>